<gene>
    <name evidence="1" type="ORF">FHS76_003682</name>
</gene>
<dbReference type="RefSeq" id="WP_183656088.1">
    <property type="nucleotide sequence ID" value="NZ_JACIJG010000018.1"/>
</dbReference>
<comment type="caution">
    <text evidence="1">The sequence shown here is derived from an EMBL/GenBank/DDBJ whole genome shotgun (WGS) entry which is preliminary data.</text>
</comment>
<reference evidence="1 2" key="1">
    <citation type="submission" date="2020-08" db="EMBL/GenBank/DDBJ databases">
        <title>Genomic Encyclopedia of Type Strains, Phase IV (KMG-IV): sequencing the most valuable type-strain genomes for metagenomic binning, comparative biology and taxonomic classification.</title>
        <authorList>
            <person name="Goeker M."/>
        </authorList>
    </citation>
    <scope>NUCLEOTIDE SEQUENCE [LARGE SCALE GENOMIC DNA]</scope>
    <source>
        <strain evidence="1 2">DSM 26944</strain>
    </source>
</reference>
<dbReference type="AlphaFoldDB" id="A0A7W9B041"/>
<organism evidence="1 2">
    <name type="scientific">Brucella daejeonensis</name>
    <dbReference type="NCBI Taxonomy" id="659015"/>
    <lineage>
        <taxon>Bacteria</taxon>
        <taxon>Pseudomonadati</taxon>
        <taxon>Pseudomonadota</taxon>
        <taxon>Alphaproteobacteria</taxon>
        <taxon>Hyphomicrobiales</taxon>
        <taxon>Brucellaceae</taxon>
        <taxon>Brucella/Ochrobactrum group</taxon>
        <taxon>Brucella</taxon>
    </lineage>
</organism>
<proteinExistence type="predicted"/>
<name>A0A7W9B041_9HYPH</name>
<sequence>MRTQNNTNNATGASPSVSDPILDAISAYLDGCAAYDAVHPNDFEKYGGEEGLIEKTYGPPMDILNNWNRPAITQEGALEALRFAIKEGVESLGLEPRIERLLRAAYYFYSGEGGAA</sequence>
<evidence type="ECO:0000313" key="2">
    <source>
        <dbReference type="Proteomes" id="UP000555546"/>
    </source>
</evidence>
<dbReference type="Proteomes" id="UP000555546">
    <property type="component" value="Unassembled WGS sequence"/>
</dbReference>
<keyword evidence="2" id="KW-1185">Reference proteome</keyword>
<dbReference type="EMBL" id="JACIJG010000018">
    <property type="protein sequence ID" value="MBB5703772.1"/>
    <property type="molecule type" value="Genomic_DNA"/>
</dbReference>
<evidence type="ECO:0000313" key="1">
    <source>
        <dbReference type="EMBL" id="MBB5703772.1"/>
    </source>
</evidence>
<protein>
    <submittedName>
        <fullName evidence="1">Uncharacterized protein</fullName>
    </submittedName>
</protein>
<accession>A0A7W9B041</accession>